<reference evidence="2" key="1">
    <citation type="journal article" date="2014" name="Front. Microbiol.">
        <title>High frequency of phylogenetically diverse reductive dehalogenase-homologous genes in deep subseafloor sedimentary metagenomes.</title>
        <authorList>
            <person name="Kawai M."/>
            <person name="Futagami T."/>
            <person name="Toyoda A."/>
            <person name="Takaki Y."/>
            <person name="Nishi S."/>
            <person name="Hori S."/>
            <person name="Arai W."/>
            <person name="Tsubouchi T."/>
            <person name="Morono Y."/>
            <person name="Uchiyama I."/>
            <person name="Ito T."/>
            <person name="Fujiyama A."/>
            <person name="Inagaki F."/>
            <person name="Takami H."/>
        </authorList>
    </citation>
    <scope>NUCLEOTIDE SEQUENCE</scope>
    <source>
        <strain evidence="2">Expedition CK06-06</strain>
    </source>
</reference>
<dbReference type="Gene3D" id="3.30.390.30">
    <property type="match status" value="1"/>
</dbReference>
<dbReference type="Pfam" id="PF02852">
    <property type="entry name" value="Pyr_redox_dim"/>
    <property type="match status" value="1"/>
</dbReference>
<dbReference type="AlphaFoldDB" id="X1E612"/>
<feature type="non-terminal residue" evidence="2">
    <location>
        <position position="60"/>
    </location>
</feature>
<proteinExistence type="predicted"/>
<dbReference type="PRINTS" id="PR00411">
    <property type="entry name" value="PNDRDTASEI"/>
</dbReference>
<gene>
    <name evidence="2" type="ORF">S01H4_64675</name>
</gene>
<organism evidence="2">
    <name type="scientific">marine sediment metagenome</name>
    <dbReference type="NCBI Taxonomy" id="412755"/>
    <lineage>
        <taxon>unclassified sequences</taxon>
        <taxon>metagenomes</taxon>
        <taxon>ecological metagenomes</taxon>
    </lineage>
</organism>
<sequence>MSQHLPSNKISNSINSGEILGSQMVGPDVSELIHLIAFAMQSELLIKDLSEMIASHPTLS</sequence>
<accession>X1E612</accession>
<dbReference type="EMBL" id="BART01039302">
    <property type="protein sequence ID" value="GAH12629.1"/>
    <property type="molecule type" value="Genomic_DNA"/>
</dbReference>
<comment type="caution">
    <text evidence="2">The sequence shown here is derived from an EMBL/GenBank/DDBJ whole genome shotgun (WGS) entry which is preliminary data.</text>
</comment>
<protein>
    <recommendedName>
        <fullName evidence="1">Pyridine nucleotide-disulphide oxidoreductase dimerisation domain-containing protein</fullName>
    </recommendedName>
</protein>
<dbReference type="SUPFAM" id="SSF55424">
    <property type="entry name" value="FAD/NAD-linked reductases, dimerisation (C-terminal) domain"/>
    <property type="match status" value="1"/>
</dbReference>
<evidence type="ECO:0000259" key="1">
    <source>
        <dbReference type="Pfam" id="PF02852"/>
    </source>
</evidence>
<dbReference type="InterPro" id="IPR004099">
    <property type="entry name" value="Pyr_nucl-diS_OxRdtase_dimer"/>
</dbReference>
<evidence type="ECO:0000313" key="2">
    <source>
        <dbReference type="EMBL" id="GAH12629.1"/>
    </source>
</evidence>
<name>X1E612_9ZZZZ</name>
<dbReference type="InterPro" id="IPR016156">
    <property type="entry name" value="FAD/NAD-linked_Rdtase_dimer_sf"/>
</dbReference>
<feature type="domain" description="Pyridine nucleotide-disulphide oxidoreductase dimerisation" evidence="1">
    <location>
        <begin position="15"/>
        <end position="60"/>
    </location>
</feature>